<keyword evidence="1" id="KW-0328">Glycosyltransferase</keyword>
<dbReference type="EnsemblBacteria" id="AAM71468">
    <property type="protein sequence ID" value="AAM71468"/>
    <property type="gene ID" value="CT0221"/>
</dbReference>
<keyword evidence="2" id="KW-0808">Transferase</keyword>
<evidence type="ECO:0000313" key="4">
    <source>
        <dbReference type="EMBL" id="AAM71468.1"/>
    </source>
</evidence>
<dbReference type="GO" id="GO:0009244">
    <property type="term" value="P:lipopolysaccharide core region biosynthetic process"/>
    <property type="evidence" value="ECO:0007669"/>
    <property type="project" value="TreeGrafter"/>
</dbReference>
<dbReference type="AlphaFoldDB" id="Q8KFV0"/>
<dbReference type="CDD" id="cd03789">
    <property type="entry name" value="GT9_LPS_heptosyltransferase"/>
    <property type="match status" value="1"/>
</dbReference>
<feature type="region of interest" description="Disordered" evidence="3">
    <location>
        <begin position="85"/>
        <end position="109"/>
    </location>
</feature>
<reference evidence="4 5" key="1">
    <citation type="journal article" date="2002" name="Proc. Natl. Acad. Sci. U.S.A.">
        <title>The complete genome sequence of Chlorobium tepidum TLS, a photosynthetic, anaerobic, green-sulfur bacterium.</title>
        <authorList>
            <person name="Eisen J.A."/>
            <person name="Nelson K.E."/>
            <person name="Paulsen I.T."/>
            <person name="Heidelberg J.F."/>
            <person name="Wu M."/>
            <person name="Dodson R.J."/>
            <person name="Deboy R."/>
            <person name="Gwinn M.L."/>
            <person name="Nelson W.C."/>
            <person name="Haft D.H."/>
            <person name="Hickey E.K."/>
            <person name="Peterson J.D."/>
            <person name="Durkin A.S."/>
            <person name="Kolonay J.L."/>
            <person name="Yang F."/>
            <person name="Holt I."/>
            <person name="Umayam L.A."/>
            <person name="Mason T."/>
            <person name="Brenner M."/>
            <person name="Shea T.P."/>
            <person name="Parksey D."/>
            <person name="Nierman W.C."/>
            <person name="Feldblyum T.V."/>
            <person name="Hansen C.L."/>
            <person name="Craven M.B."/>
            <person name="Radune D."/>
            <person name="Vamathevan J."/>
            <person name="Khouri H."/>
            <person name="White O."/>
            <person name="Gruber T.M."/>
            <person name="Ketchum K.A."/>
            <person name="Venter J.C."/>
            <person name="Tettelin H."/>
            <person name="Bryant D.A."/>
            <person name="Fraser C.M."/>
        </authorList>
    </citation>
    <scope>NUCLEOTIDE SEQUENCE [LARGE SCALE GENOMIC DNA]</scope>
    <source>
        <strain evidence="5">ATCC 49652 / DSM 12025 / NBRC 103806 / TLS</strain>
    </source>
</reference>
<dbReference type="STRING" id="194439.CT0221"/>
<name>Q8KFV0_CHLTE</name>
<gene>
    <name evidence="4" type="ordered locus">CT0221</name>
</gene>
<dbReference type="HOGENOM" id="CLU_048538_0_0_10"/>
<keyword evidence="5" id="KW-1185">Reference proteome</keyword>
<evidence type="ECO:0000256" key="3">
    <source>
        <dbReference type="SAM" id="MobiDB-lite"/>
    </source>
</evidence>
<dbReference type="PANTHER" id="PTHR30160">
    <property type="entry name" value="TETRAACYLDISACCHARIDE 4'-KINASE-RELATED"/>
    <property type="match status" value="1"/>
</dbReference>
<dbReference type="Pfam" id="PF01075">
    <property type="entry name" value="Glyco_transf_9"/>
    <property type="match status" value="1"/>
</dbReference>
<dbReference type="GO" id="GO:0005829">
    <property type="term" value="C:cytosol"/>
    <property type="evidence" value="ECO:0007669"/>
    <property type="project" value="TreeGrafter"/>
</dbReference>
<dbReference type="KEGG" id="cte:CT0221"/>
<dbReference type="eggNOG" id="COG0859">
    <property type="taxonomic scope" value="Bacteria"/>
</dbReference>
<dbReference type="DNASU" id="1007692"/>
<dbReference type="GO" id="GO:0008713">
    <property type="term" value="F:ADP-heptose-lipopolysaccharide heptosyltransferase activity"/>
    <property type="evidence" value="ECO:0007669"/>
    <property type="project" value="TreeGrafter"/>
</dbReference>
<dbReference type="Gene3D" id="3.40.50.2000">
    <property type="entry name" value="Glycogen Phosphorylase B"/>
    <property type="match status" value="2"/>
</dbReference>
<accession>Q8KFV0</accession>
<feature type="compositionally biased region" description="Basic and acidic residues" evidence="3">
    <location>
        <begin position="93"/>
        <end position="102"/>
    </location>
</feature>
<dbReference type="Proteomes" id="UP000001007">
    <property type="component" value="Chromosome"/>
</dbReference>
<dbReference type="EMBL" id="AE006470">
    <property type="protein sequence ID" value="AAM71468.1"/>
    <property type="molecule type" value="Genomic_DNA"/>
</dbReference>
<dbReference type="CAZy" id="GT9">
    <property type="family name" value="Glycosyltransferase Family 9"/>
</dbReference>
<proteinExistence type="predicted"/>
<evidence type="ECO:0000313" key="5">
    <source>
        <dbReference type="Proteomes" id="UP000001007"/>
    </source>
</evidence>
<evidence type="ECO:0000256" key="2">
    <source>
        <dbReference type="ARBA" id="ARBA00022679"/>
    </source>
</evidence>
<protein>
    <submittedName>
        <fullName evidence="4">Heptosyltransferase</fullName>
    </submittedName>
</protein>
<sequence>MDHIRTHNTHHARKSADHLCVITDGGVSAIDRVSQRNIRVRLGAEHHDQLFCQAHGLKRLLPGKSIDLHKDKKWRTLICSITKNPETSMTPDAARKNSPEMKPRKKKKRQFRQLFARSLQRLARTRSGSAEFSGPLRSVAILAQEKLGDCVLLTPLVRNLRQAFPDLEIHLITFSRASANFFMNDPQVTAVHLVKKQPRRYFREVLSRKFDLLFNTKDHPSTWFLLQSALIRARFKVGHNNPFHEGLYDRLLDTEFHAHMAVKNCALLPLLGVTADTEACRPSLPAMPVSNEIWQLLSRLAEDIRPIGVNISAGEPNRLWTEAKWRALLERFPGERFVVLSGPDDLDAKRRLEEQCPNAVASPPTRNLYEASCIVAKLRLLVTPDTSMVHVASATGTPVAGLYREAPQDISRFGPYAIPYEIVISPTGEVSGIKPESVADAVRRLMARAIGREA</sequence>
<organism evidence="4 5">
    <name type="scientific">Chlorobaculum tepidum (strain ATCC 49652 / DSM 12025 / NBRC 103806 / TLS)</name>
    <name type="common">Chlorobium tepidum</name>
    <dbReference type="NCBI Taxonomy" id="194439"/>
    <lineage>
        <taxon>Bacteria</taxon>
        <taxon>Pseudomonadati</taxon>
        <taxon>Chlorobiota</taxon>
        <taxon>Chlorobiia</taxon>
        <taxon>Chlorobiales</taxon>
        <taxon>Chlorobiaceae</taxon>
        <taxon>Chlorobaculum</taxon>
    </lineage>
</organism>
<dbReference type="InterPro" id="IPR002201">
    <property type="entry name" value="Glyco_trans_9"/>
</dbReference>
<dbReference type="InterPro" id="IPR051199">
    <property type="entry name" value="LPS_LOS_Heptosyltrfase"/>
</dbReference>
<dbReference type="SUPFAM" id="SSF53756">
    <property type="entry name" value="UDP-Glycosyltransferase/glycogen phosphorylase"/>
    <property type="match status" value="1"/>
</dbReference>
<evidence type="ECO:0000256" key="1">
    <source>
        <dbReference type="ARBA" id="ARBA00022676"/>
    </source>
</evidence>
<dbReference type="OrthoDB" id="9797795at2"/>
<dbReference type="PANTHER" id="PTHR30160:SF1">
    <property type="entry name" value="LIPOPOLYSACCHARIDE 1,2-N-ACETYLGLUCOSAMINETRANSFERASE-RELATED"/>
    <property type="match status" value="1"/>
</dbReference>